<keyword evidence="1" id="KW-0547">Nucleotide-binding</keyword>
<evidence type="ECO:0008006" key="11">
    <source>
        <dbReference type="Google" id="ProtNLM"/>
    </source>
</evidence>
<name>A0A2M9ZHX2_9LEPT</name>
<keyword evidence="4" id="KW-0067">ATP-binding</keyword>
<evidence type="ECO:0000313" key="10">
    <source>
        <dbReference type="Proteomes" id="UP000231990"/>
    </source>
</evidence>
<evidence type="ECO:0000256" key="1">
    <source>
        <dbReference type="ARBA" id="ARBA00022741"/>
    </source>
</evidence>
<dbReference type="GO" id="GO:0005524">
    <property type="term" value="F:ATP binding"/>
    <property type="evidence" value="ECO:0007669"/>
    <property type="project" value="UniProtKB-KW"/>
</dbReference>
<dbReference type="Pfam" id="PF00271">
    <property type="entry name" value="Helicase_C"/>
    <property type="match status" value="1"/>
</dbReference>
<dbReference type="AlphaFoldDB" id="A0A2M9ZHX2"/>
<feature type="domain" description="Helicase C-terminal" evidence="6">
    <location>
        <begin position="298"/>
        <end position="485"/>
    </location>
</feature>
<accession>A0A2M9ZHX2</accession>
<evidence type="ECO:0000256" key="3">
    <source>
        <dbReference type="ARBA" id="ARBA00022806"/>
    </source>
</evidence>
<sequence length="728" mass="84520">MIYESYNQVLNRLSDSEPLSFDDSFSISKLCSKYLSTQEKNQEARDIIIRILNVWEKIDSNTRQIWNDLVEASGLYPYLDYANLSDSAALRYEVHESPYLENIYLHEEQMKISLELLSGKSVVVSAPTSFGKSLLIEETIASKVFKNIVIIQPTLALLDETRKKLIKYRDYYKIIVSTSQEPDSHKGNLYLFTGERVVEYQNFPNIDFFVIDEFYKLSVEREDDRAIVLNQAFYKLLKKTKKFYLLGPLVNNVSESFSQKVDFSWHTTNFATVAVDEHNIEIKEKLRAKERNIKKVELLFNLLDQLEGSTLIYCASPNKATQLSIRYASLLEDAMAFSISETANDISEWITVNIHRRWSLKDAIDQGIAFHHGALPRHLGSSIVDAFNEGKIKYLFCTSTLIEGVNTSAKNVILFDKEKGKKNLDFFDYKNIAGRSGRMKKHYIGNVYRFEKTPDQLELFLDIPLFNQEKAPIEVLINMNTEEIEQKGADRLEEFNLLPDSLKEVIKKNSSINVEGQISLVNEIEKNFYNYKDLLNWTAYPSFDQLAAVLELGWNFLLKPYDNKADVRSARQLAYLTNRYSSLKSIQALIAEIVNDPRRIQEIPDEQERIDQMTFYILNISRNWFEYKIPKWLNAISDMQQYIFQKKNLIPGNYSFYSGQIEHRFLPPSLNGLLEYDIPQSIITKLQRILKLDLSTDALIDLITKLSDDELRNYGLIQYEIKKIRTAL</sequence>
<evidence type="ECO:0000313" key="9">
    <source>
        <dbReference type="Proteomes" id="UP000231962"/>
    </source>
</evidence>
<dbReference type="InterPro" id="IPR001650">
    <property type="entry name" value="Helicase_C-like"/>
</dbReference>
<dbReference type="Proteomes" id="UP000231962">
    <property type="component" value="Unassembled WGS sequence"/>
</dbReference>
<evidence type="ECO:0000256" key="4">
    <source>
        <dbReference type="ARBA" id="ARBA00022840"/>
    </source>
</evidence>
<keyword evidence="9" id="KW-1185">Reference proteome</keyword>
<reference evidence="9 10" key="1">
    <citation type="submission" date="2017-07" db="EMBL/GenBank/DDBJ databases">
        <title>Leptospira spp. isolated from tropical soils.</title>
        <authorList>
            <person name="Thibeaux R."/>
            <person name="Iraola G."/>
            <person name="Ferres I."/>
            <person name="Bierque E."/>
            <person name="Girault D."/>
            <person name="Soupe-Gilbert M.-E."/>
            <person name="Picardeau M."/>
            <person name="Goarant C."/>
        </authorList>
    </citation>
    <scope>NUCLEOTIDE SEQUENCE [LARGE SCALE GENOMIC DNA]</scope>
    <source>
        <strain evidence="8 10">FH1-B-B1</strain>
        <strain evidence="7 9">FH1-B-C1</strain>
    </source>
</reference>
<evidence type="ECO:0000256" key="2">
    <source>
        <dbReference type="ARBA" id="ARBA00022801"/>
    </source>
</evidence>
<dbReference type="PROSITE" id="PS51194">
    <property type="entry name" value="HELICASE_CTER"/>
    <property type="match status" value="1"/>
</dbReference>
<dbReference type="Proteomes" id="UP000231990">
    <property type="component" value="Unassembled WGS sequence"/>
</dbReference>
<dbReference type="OrthoDB" id="310363at2"/>
<gene>
    <name evidence="7" type="ORF">CH360_04690</name>
    <name evidence="8" type="ORF">CH373_18360</name>
</gene>
<keyword evidence="2" id="KW-0378">Hydrolase</keyword>
<dbReference type="EMBL" id="NPDY01000002">
    <property type="protein sequence ID" value="PJZ70813.1"/>
    <property type="molecule type" value="Genomic_DNA"/>
</dbReference>
<dbReference type="SUPFAM" id="SSF52540">
    <property type="entry name" value="P-loop containing nucleoside triphosphate hydrolases"/>
    <property type="match status" value="2"/>
</dbReference>
<feature type="domain" description="Helicase ATP-binding" evidence="5">
    <location>
        <begin position="113"/>
        <end position="229"/>
    </location>
</feature>
<dbReference type="PANTHER" id="PTHR12131">
    <property type="entry name" value="ATP-DEPENDENT RNA AND DNA HELICASE"/>
    <property type="match status" value="1"/>
</dbReference>
<evidence type="ECO:0000313" key="7">
    <source>
        <dbReference type="EMBL" id="PJZ70813.1"/>
    </source>
</evidence>
<comment type="caution">
    <text evidence="8">The sequence shown here is derived from an EMBL/GenBank/DDBJ whole genome shotgun (WGS) entry which is preliminary data.</text>
</comment>
<dbReference type="GO" id="GO:0004386">
    <property type="term" value="F:helicase activity"/>
    <property type="evidence" value="ECO:0007669"/>
    <property type="project" value="UniProtKB-KW"/>
</dbReference>
<dbReference type="Pfam" id="PF00270">
    <property type="entry name" value="DEAD"/>
    <property type="match status" value="1"/>
</dbReference>
<dbReference type="SMART" id="SM00487">
    <property type="entry name" value="DEXDc"/>
    <property type="match status" value="1"/>
</dbReference>
<dbReference type="InterPro" id="IPR011545">
    <property type="entry name" value="DEAD/DEAH_box_helicase_dom"/>
</dbReference>
<evidence type="ECO:0000259" key="5">
    <source>
        <dbReference type="PROSITE" id="PS51192"/>
    </source>
</evidence>
<dbReference type="RefSeq" id="WP_100712818.1">
    <property type="nucleotide sequence ID" value="NZ_NPDY01000002.1"/>
</dbReference>
<keyword evidence="3" id="KW-0347">Helicase</keyword>
<dbReference type="GO" id="GO:0003676">
    <property type="term" value="F:nucleic acid binding"/>
    <property type="evidence" value="ECO:0007669"/>
    <property type="project" value="InterPro"/>
</dbReference>
<dbReference type="PANTHER" id="PTHR12131:SF1">
    <property type="entry name" value="ATP-DEPENDENT RNA HELICASE SUPV3L1, MITOCHONDRIAL-RELATED"/>
    <property type="match status" value="1"/>
</dbReference>
<evidence type="ECO:0000313" key="8">
    <source>
        <dbReference type="EMBL" id="PJZ71649.1"/>
    </source>
</evidence>
<dbReference type="InterPro" id="IPR014001">
    <property type="entry name" value="Helicase_ATP-bd"/>
</dbReference>
<proteinExistence type="predicted"/>
<dbReference type="PROSITE" id="PS51192">
    <property type="entry name" value="HELICASE_ATP_BIND_1"/>
    <property type="match status" value="1"/>
</dbReference>
<evidence type="ECO:0000259" key="6">
    <source>
        <dbReference type="PROSITE" id="PS51194"/>
    </source>
</evidence>
<dbReference type="Gene3D" id="3.40.50.300">
    <property type="entry name" value="P-loop containing nucleotide triphosphate hydrolases"/>
    <property type="match status" value="2"/>
</dbReference>
<dbReference type="EMBL" id="NPDZ01000028">
    <property type="protein sequence ID" value="PJZ71649.1"/>
    <property type="molecule type" value="Genomic_DNA"/>
</dbReference>
<dbReference type="SMART" id="SM00490">
    <property type="entry name" value="HELICc"/>
    <property type="match status" value="1"/>
</dbReference>
<protein>
    <recommendedName>
        <fullName evidence="11">Helicase</fullName>
    </recommendedName>
</protein>
<dbReference type="InterPro" id="IPR027417">
    <property type="entry name" value="P-loop_NTPase"/>
</dbReference>
<organism evidence="8 10">
    <name type="scientific">Leptospira perolatii</name>
    <dbReference type="NCBI Taxonomy" id="2023191"/>
    <lineage>
        <taxon>Bacteria</taxon>
        <taxon>Pseudomonadati</taxon>
        <taxon>Spirochaetota</taxon>
        <taxon>Spirochaetia</taxon>
        <taxon>Leptospirales</taxon>
        <taxon>Leptospiraceae</taxon>
        <taxon>Leptospira</taxon>
    </lineage>
</organism>
<dbReference type="GO" id="GO:0016787">
    <property type="term" value="F:hydrolase activity"/>
    <property type="evidence" value="ECO:0007669"/>
    <property type="project" value="UniProtKB-KW"/>
</dbReference>
<dbReference type="InterPro" id="IPR050699">
    <property type="entry name" value="RNA-DNA_Helicase"/>
</dbReference>